<keyword evidence="1" id="KW-0472">Membrane</keyword>
<feature type="transmembrane region" description="Helical" evidence="1">
    <location>
        <begin position="125"/>
        <end position="144"/>
    </location>
</feature>
<feature type="transmembrane region" description="Helical" evidence="1">
    <location>
        <begin position="48"/>
        <end position="66"/>
    </location>
</feature>
<dbReference type="WBParaSite" id="jg20905">
    <property type="protein sequence ID" value="jg20905"/>
    <property type="gene ID" value="jg20905"/>
</dbReference>
<proteinExistence type="predicted"/>
<accession>A0A915DLQ5</accession>
<evidence type="ECO:0000313" key="2">
    <source>
        <dbReference type="Proteomes" id="UP000887574"/>
    </source>
</evidence>
<dbReference type="AlphaFoldDB" id="A0A915DLQ5"/>
<keyword evidence="1" id="KW-0812">Transmembrane</keyword>
<evidence type="ECO:0000256" key="1">
    <source>
        <dbReference type="SAM" id="Phobius"/>
    </source>
</evidence>
<feature type="transmembrane region" description="Helical" evidence="1">
    <location>
        <begin position="151"/>
        <end position="172"/>
    </location>
</feature>
<sequence length="352" mass="39794">MGVIQYFCGVDGIHQLLQTNIFNETSADSSSPHNSIVPHVAECVQQSFLILIPCLFLWIFLPVILYSLHKSQNGPLKGSSPITFRIIACAFLQLDVALRLLHGLFRNDENSSTSTWKSQNNSADHLIFQALLCLTITLAFMLILACRNRGVITSGVLFNFWLLLTVCGAPEFRYKIDVYTRFGEEADFSHTQFILAIAYYPLVVIIFFLSCFADSPKYLVADKHACPESTVSFLSQITFSWFDKMAMLGHKRALVMEDLWDLCNRDKSKHLVDKFDKVWTKYISKFNMHQSQSKSSKITLPSNGSPETQVLYPHSSNLAAEITPEPHLSYGHCSKSSNGHFWQEPSTNFALT</sequence>
<protein>
    <submittedName>
        <fullName evidence="3">Uncharacterized protein</fullName>
    </submittedName>
</protein>
<organism evidence="2 3">
    <name type="scientific">Ditylenchus dipsaci</name>
    <dbReference type="NCBI Taxonomy" id="166011"/>
    <lineage>
        <taxon>Eukaryota</taxon>
        <taxon>Metazoa</taxon>
        <taxon>Ecdysozoa</taxon>
        <taxon>Nematoda</taxon>
        <taxon>Chromadorea</taxon>
        <taxon>Rhabditida</taxon>
        <taxon>Tylenchina</taxon>
        <taxon>Tylenchomorpha</taxon>
        <taxon>Sphaerularioidea</taxon>
        <taxon>Anguinidae</taxon>
        <taxon>Anguininae</taxon>
        <taxon>Ditylenchus</taxon>
    </lineage>
</organism>
<keyword evidence="2" id="KW-1185">Reference proteome</keyword>
<keyword evidence="1" id="KW-1133">Transmembrane helix</keyword>
<evidence type="ECO:0000313" key="3">
    <source>
        <dbReference type="WBParaSite" id="jg20905"/>
    </source>
</evidence>
<reference evidence="3" key="1">
    <citation type="submission" date="2022-11" db="UniProtKB">
        <authorList>
            <consortium name="WormBaseParasite"/>
        </authorList>
    </citation>
    <scope>IDENTIFICATION</scope>
</reference>
<name>A0A915DLQ5_9BILA</name>
<dbReference type="Proteomes" id="UP000887574">
    <property type="component" value="Unplaced"/>
</dbReference>
<feature type="transmembrane region" description="Helical" evidence="1">
    <location>
        <begin position="192"/>
        <end position="213"/>
    </location>
</feature>